<evidence type="ECO:0000259" key="1">
    <source>
        <dbReference type="Pfam" id="PF01636"/>
    </source>
</evidence>
<dbReference type="InterPro" id="IPR002575">
    <property type="entry name" value="Aminoglycoside_PTrfase"/>
</dbReference>
<dbReference type="GO" id="GO:0016740">
    <property type="term" value="F:transferase activity"/>
    <property type="evidence" value="ECO:0007669"/>
    <property type="project" value="UniProtKB-KW"/>
</dbReference>
<proteinExistence type="predicted"/>
<gene>
    <name evidence="2" type="ORF">SAMN05216215_1002137</name>
</gene>
<reference evidence="3" key="1">
    <citation type="submission" date="2016-10" db="EMBL/GenBank/DDBJ databases">
        <authorList>
            <person name="Varghese N."/>
            <person name="Submissions S."/>
        </authorList>
    </citation>
    <scope>NUCLEOTIDE SEQUENCE [LARGE SCALE GENOMIC DNA]</scope>
    <source>
        <strain evidence="3">CGMCC 4.3530</strain>
    </source>
</reference>
<dbReference type="Proteomes" id="UP000199529">
    <property type="component" value="Unassembled WGS sequence"/>
</dbReference>
<dbReference type="SUPFAM" id="SSF56112">
    <property type="entry name" value="Protein kinase-like (PK-like)"/>
    <property type="match status" value="1"/>
</dbReference>
<evidence type="ECO:0000313" key="3">
    <source>
        <dbReference type="Proteomes" id="UP000199529"/>
    </source>
</evidence>
<keyword evidence="3" id="KW-1185">Reference proteome</keyword>
<protein>
    <submittedName>
        <fullName evidence="2">Phosphotransferase enzyme family protein</fullName>
    </submittedName>
</protein>
<dbReference type="InterPro" id="IPR011009">
    <property type="entry name" value="Kinase-like_dom_sf"/>
</dbReference>
<dbReference type="STRING" id="418495.SAMN05216215_1002137"/>
<evidence type="ECO:0000313" key="2">
    <source>
        <dbReference type="EMBL" id="SDW27888.1"/>
    </source>
</evidence>
<organism evidence="2 3">
    <name type="scientific">Saccharopolyspora shandongensis</name>
    <dbReference type="NCBI Taxonomy" id="418495"/>
    <lineage>
        <taxon>Bacteria</taxon>
        <taxon>Bacillati</taxon>
        <taxon>Actinomycetota</taxon>
        <taxon>Actinomycetes</taxon>
        <taxon>Pseudonocardiales</taxon>
        <taxon>Pseudonocardiaceae</taxon>
        <taxon>Saccharopolyspora</taxon>
    </lineage>
</organism>
<dbReference type="EMBL" id="FNOK01000002">
    <property type="protein sequence ID" value="SDW27888.1"/>
    <property type="molecule type" value="Genomic_DNA"/>
</dbReference>
<keyword evidence="2" id="KW-0808">Transferase</keyword>
<dbReference type="Gene3D" id="1.10.510.10">
    <property type="entry name" value="Transferase(Phosphotransferase) domain 1"/>
    <property type="match status" value="1"/>
</dbReference>
<dbReference type="Pfam" id="PF01636">
    <property type="entry name" value="APH"/>
    <property type="match status" value="1"/>
</dbReference>
<name>A0A1H2S8T3_9PSEU</name>
<accession>A0A1H2S8T3</accession>
<sequence>MSMKTQPLEQGRCIPPELELALTEICAAVGLDPTGARLLRIVNNGVFLLRDQRVVVRVVLSPSFTYRAFNAVEAARWLAAHGVPAVRLLPGLEQPVQVGEHLATFWEYVPETGPMPGGADLGELLRRMHSKPPSPTFLDWQPMADIRRRLTDAVDIDPADHQFLAQRCDALEERLATLRFPLARSVIHADAHLGNVIGGADGPLLCDLDSLCMGPPEWDLTPIAVGRLRMGHPPGWHDDLAEAYGFDITRWEGFPVLRELRELKITTGVLPILRSNPGVREQLHQRLRTIRDGDLFTQWVPYS</sequence>
<feature type="domain" description="Aminoglycoside phosphotransferase" evidence="1">
    <location>
        <begin position="46"/>
        <end position="254"/>
    </location>
</feature>
<dbReference type="AlphaFoldDB" id="A0A1H2S8T3"/>